<comment type="caution">
    <text evidence="1">The sequence shown here is derived from an EMBL/GenBank/DDBJ whole genome shotgun (WGS) entry which is preliminary data.</text>
</comment>
<sequence>MRRWPRPTRSTAPSCSEVLWHSGRVQVWYASYGSNLARDRFLCYLQGGRPPGATRTYPGARDTTAPADDRSLTLPGEMFFAWESPTWGGGIAFYDATSPGTTLARAYLLSDQQFADVAAQEMHRQPGQDLDLATVLARSRHDLGPGRYESLHLVGELEGHPVLTFTTPDPTGLQRNPPTPPYVTMIARGLADTHGLGADEITAYLAARPGAELGWDEASLRDVVSSALR</sequence>
<accession>A0ABN3UL26</accession>
<dbReference type="Proteomes" id="UP001501326">
    <property type="component" value="Unassembled WGS sequence"/>
</dbReference>
<proteinExistence type="predicted"/>
<reference evidence="1 2" key="1">
    <citation type="journal article" date="2019" name="Int. J. Syst. Evol. Microbiol.">
        <title>The Global Catalogue of Microorganisms (GCM) 10K type strain sequencing project: providing services to taxonomists for standard genome sequencing and annotation.</title>
        <authorList>
            <consortium name="The Broad Institute Genomics Platform"/>
            <consortium name="The Broad Institute Genome Sequencing Center for Infectious Disease"/>
            <person name="Wu L."/>
            <person name="Ma J."/>
        </authorList>
    </citation>
    <scope>NUCLEOTIDE SEQUENCE [LARGE SCALE GENOMIC DNA]</scope>
    <source>
        <strain evidence="1 2">JCM 16378</strain>
    </source>
</reference>
<keyword evidence="2" id="KW-1185">Reference proteome</keyword>
<evidence type="ECO:0000313" key="1">
    <source>
        <dbReference type="EMBL" id="GAA2732638.1"/>
    </source>
</evidence>
<dbReference type="Gene3D" id="3.10.490.10">
    <property type="entry name" value="Gamma-glutamyl cyclotransferase-like"/>
    <property type="match status" value="1"/>
</dbReference>
<dbReference type="EMBL" id="BAAARN010000001">
    <property type="protein sequence ID" value="GAA2732638.1"/>
    <property type="molecule type" value="Genomic_DNA"/>
</dbReference>
<evidence type="ECO:0000313" key="2">
    <source>
        <dbReference type="Proteomes" id="UP001501326"/>
    </source>
</evidence>
<gene>
    <name evidence="1" type="ORF">GCM10009867_08950</name>
</gene>
<protein>
    <recommendedName>
        <fullName evidence="3">Histone deacetylase</fullName>
    </recommendedName>
</protein>
<organism evidence="1 2">
    <name type="scientific">Pedococcus aerophilus</name>
    <dbReference type="NCBI Taxonomy" id="436356"/>
    <lineage>
        <taxon>Bacteria</taxon>
        <taxon>Bacillati</taxon>
        <taxon>Actinomycetota</taxon>
        <taxon>Actinomycetes</taxon>
        <taxon>Micrococcales</taxon>
        <taxon>Intrasporangiaceae</taxon>
        <taxon>Pedococcus</taxon>
    </lineage>
</organism>
<evidence type="ECO:0008006" key="3">
    <source>
        <dbReference type="Google" id="ProtNLM"/>
    </source>
</evidence>
<name>A0ABN3UL26_9MICO</name>